<feature type="transmembrane region" description="Helical" evidence="1">
    <location>
        <begin position="101"/>
        <end position="121"/>
    </location>
</feature>
<keyword evidence="1" id="KW-1133">Transmembrane helix</keyword>
<feature type="transmembrane region" description="Helical" evidence="1">
    <location>
        <begin position="563"/>
        <end position="585"/>
    </location>
</feature>
<dbReference type="Proteomes" id="UP001165083">
    <property type="component" value="Unassembled WGS sequence"/>
</dbReference>
<keyword evidence="3" id="KW-1185">Reference proteome</keyword>
<gene>
    <name evidence="2" type="ORF">Plil01_001012200</name>
</gene>
<keyword evidence="1" id="KW-0812">Transmembrane</keyword>
<evidence type="ECO:0000313" key="3">
    <source>
        <dbReference type="Proteomes" id="UP001165083"/>
    </source>
</evidence>
<feature type="transmembrane region" description="Helical" evidence="1">
    <location>
        <begin position="521"/>
        <end position="543"/>
    </location>
</feature>
<feature type="transmembrane region" description="Helical" evidence="1">
    <location>
        <begin position="165"/>
        <end position="183"/>
    </location>
</feature>
<sequence>MPPVAPTPPDIYLAQRPVRREIRILRAVARWVRLVAGRLPGEYTIAKLDAFNRFRSKATSSWVLTIFLVTPIPCLVTSLVIESIPLADPVTGFWGSLHFQIRNFLTALIMTAMPVIMKINCVPQLSTRSWKFVIGYGSTAACVAIANNAVIALTTRVFPVPFTQFAPTIPMAIVGGLLNRLFLQKPDVKERLEKIDQWLAMDIVPIFVYPIFTAVFMALKPSQQLWLSLLLPVIKRLLRHVIWQVLRDDLDLVGVTTCSVGHLYHVLFTATCLQNAKSLETFAAVVLVNIFQMLLNCRDILKDADNLHKTKALLSGSDISMTEDMITVVLNTAQQEQVSRLLHRRKTSRLFSKYPGYQGIDFVTRHRHLLQKSEPSFSANTRSVVVNDAAVLGRNPSRGSRHRSLLSTKSLSKQTTPPIKLGFAQILPVSKDGCSALSSPAPGGSNQYVFPSGESADESRAQIVHTIQPSGNRTRQAEMYVRNFTSALHQTEIILLKSFITICVLSFYGKCYFVHYRSSKCYLPCSCGYVVLGIYIILVFWLPNRNYFATMSTMTTFTAVNNMIFYFLMLGSLEVMFLGIYLVLVSHKLGVSGVHQLAFVLWSQRVLLQGKFMSLSLMILGFPLEHNGNGVIYKLRPR</sequence>
<feature type="transmembrane region" description="Helical" evidence="1">
    <location>
        <begin position="195"/>
        <end position="219"/>
    </location>
</feature>
<keyword evidence="1" id="KW-0472">Membrane</keyword>
<feature type="transmembrane region" description="Helical" evidence="1">
    <location>
        <begin position="133"/>
        <end position="153"/>
    </location>
</feature>
<accession>A0A9W6U2K4</accession>
<reference evidence="2" key="1">
    <citation type="submission" date="2023-04" db="EMBL/GenBank/DDBJ databases">
        <title>Phytophthora lilii NBRC 32176.</title>
        <authorList>
            <person name="Ichikawa N."/>
            <person name="Sato H."/>
            <person name="Tonouchi N."/>
        </authorList>
    </citation>
    <scope>NUCLEOTIDE SEQUENCE</scope>
    <source>
        <strain evidence="2">NBRC 32176</strain>
    </source>
</reference>
<dbReference type="AlphaFoldDB" id="A0A9W6U2K4"/>
<dbReference type="OrthoDB" id="103635at2759"/>
<comment type="caution">
    <text evidence="2">The sequence shown here is derived from an EMBL/GenBank/DDBJ whole genome shotgun (WGS) entry which is preliminary data.</text>
</comment>
<protein>
    <submittedName>
        <fullName evidence="2">Unnamed protein product</fullName>
    </submittedName>
</protein>
<dbReference type="EMBL" id="BSXW01000524">
    <property type="protein sequence ID" value="GMF24646.1"/>
    <property type="molecule type" value="Genomic_DNA"/>
</dbReference>
<feature type="transmembrane region" description="Helical" evidence="1">
    <location>
        <begin position="493"/>
        <end position="509"/>
    </location>
</feature>
<proteinExistence type="predicted"/>
<evidence type="ECO:0000256" key="1">
    <source>
        <dbReference type="SAM" id="Phobius"/>
    </source>
</evidence>
<organism evidence="2 3">
    <name type="scientific">Phytophthora lilii</name>
    <dbReference type="NCBI Taxonomy" id="2077276"/>
    <lineage>
        <taxon>Eukaryota</taxon>
        <taxon>Sar</taxon>
        <taxon>Stramenopiles</taxon>
        <taxon>Oomycota</taxon>
        <taxon>Peronosporomycetes</taxon>
        <taxon>Peronosporales</taxon>
        <taxon>Peronosporaceae</taxon>
        <taxon>Phytophthora</taxon>
    </lineage>
</organism>
<evidence type="ECO:0000313" key="2">
    <source>
        <dbReference type="EMBL" id="GMF24646.1"/>
    </source>
</evidence>
<name>A0A9W6U2K4_9STRA</name>
<feature type="transmembrane region" description="Helical" evidence="1">
    <location>
        <begin position="62"/>
        <end position="81"/>
    </location>
</feature>